<comment type="caution">
    <text evidence="1">The sequence shown here is derived from an EMBL/GenBank/DDBJ whole genome shotgun (WGS) entry which is preliminary data.</text>
</comment>
<dbReference type="EMBL" id="BSXS01001765">
    <property type="protein sequence ID" value="GME77178.1"/>
    <property type="molecule type" value="Genomic_DNA"/>
</dbReference>
<protein>
    <submittedName>
        <fullName evidence="1">Unnamed protein product</fullName>
    </submittedName>
</protein>
<dbReference type="Proteomes" id="UP001165064">
    <property type="component" value="Unassembled WGS sequence"/>
</dbReference>
<organism evidence="1 2">
    <name type="scientific">Ambrosiozyma monospora</name>
    <name type="common">Yeast</name>
    <name type="synonym">Endomycopsis monosporus</name>
    <dbReference type="NCBI Taxonomy" id="43982"/>
    <lineage>
        <taxon>Eukaryota</taxon>
        <taxon>Fungi</taxon>
        <taxon>Dikarya</taxon>
        <taxon>Ascomycota</taxon>
        <taxon>Saccharomycotina</taxon>
        <taxon>Pichiomycetes</taxon>
        <taxon>Pichiales</taxon>
        <taxon>Pichiaceae</taxon>
        <taxon>Ambrosiozyma</taxon>
    </lineage>
</organism>
<name>A0ACB5SZL7_AMBMO</name>
<proteinExistence type="predicted"/>
<evidence type="ECO:0000313" key="2">
    <source>
        <dbReference type="Proteomes" id="UP001165064"/>
    </source>
</evidence>
<sequence length="570" mass="64330">MLRENFKKISALLVSSKIKDRTKGLNTLEEINFNSPSVVSKLDRDTTISLIESLSQLISLDKLAYSKSNINSQVESRLVKSSVLLKTIVTNVLCSPPIVTKLKHKQCVCIQRYVMNHLFYRKSGLEQRAIFEPTSLNCMKALYSLFQVQGFKNKLQEEQYVDVLRNVLKCLELLTSKKKLALSNNEALIASSLAVFCEFLRPDCTSTLSLFSAVQTSSSNYYLEILNIILNFSENIFSQNRRETESLILIFKILNACLIDCSNSDIKTCYRMCKVGVKFIIDIKSMNYDAFKEQVVIFINLISDFINVDAYPKIDGDNWNIDERGRLLNDTEVGLLDDVELEDVNDEQSIVQDSSSMNVDTDDSSMVQSDSGPMNSARVPMSSKSSLPSDFGQESKSLDNLGILITQIFDLLHENSSTKSLNLQADDVILKVLPDVEKNSTNWFNSAYVGLAKNGDSIAWLARLGLAKLLENYFELKGKLMSSDSSNIQLTMGSSLGDGSRKRRRLNHGLNIRYAISDNLSLCNSLTEFVMMSTETIRIMFFFTSEVITKQLGFPVTRLQWCFESFPQTF</sequence>
<reference evidence="1" key="1">
    <citation type="submission" date="2023-04" db="EMBL/GenBank/DDBJ databases">
        <title>Ambrosiozyma monospora NBRC 10751.</title>
        <authorList>
            <person name="Ichikawa N."/>
            <person name="Sato H."/>
            <person name="Tonouchi N."/>
        </authorList>
    </citation>
    <scope>NUCLEOTIDE SEQUENCE</scope>
    <source>
        <strain evidence="1">NBRC 10751</strain>
    </source>
</reference>
<accession>A0ACB5SZL7</accession>
<keyword evidence="2" id="KW-1185">Reference proteome</keyword>
<gene>
    <name evidence="1" type="ORF">Amon02_000292000</name>
</gene>
<evidence type="ECO:0000313" key="1">
    <source>
        <dbReference type="EMBL" id="GME77178.1"/>
    </source>
</evidence>